<dbReference type="GeneID" id="26260846"/>
<dbReference type="EMBL" id="JOKQ01000001">
    <property type="protein sequence ID" value="KHN70352.1"/>
    <property type="molecule type" value="Genomic_DNA"/>
</dbReference>
<dbReference type="VEuPathDB" id="MicrosporidiaDB:M896_010030"/>
<keyword evidence="2" id="KW-1185">Reference proteome</keyword>
<sequence length="186" mass="21492">MRPVLSESHVWLNYFNDGLKYYDTKFPDYYKEAVRFFSFPNDILNVSVKLIPGNKWIKMENTKAISDKLYLAMREVHIENILPSIKQYQEKINNIPKGSWNILNIAYVAANHEIISFCTEYILGKSSVSKKGTNEGSEDKTNLNNAMEEWASKCEKCFNEKMIDLKEINTVSRMSLGMGNSRTIVI</sequence>
<dbReference type="Proteomes" id="UP000031056">
    <property type="component" value="Unassembled WGS sequence"/>
</dbReference>
<organism evidence="1 2">
    <name type="scientific">Ordospora colligata OC4</name>
    <dbReference type="NCBI Taxonomy" id="1354746"/>
    <lineage>
        <taxon>Eukaryota</taxon>
        <taxon>Fungi</taxon>
        <taxon>Fungi incertae sedis</taxon>
        <taxon>Microsporidia</taxon>
        <taxon>Ordosporidae</taxon>
        <taxon>Ordospora</taxon>
    </lineage>
</organism>
<evidence type="ECO:0000313" key="2">
    <source>
        <dbReference type="Proteomes" id="UP000031056"/>
    </source>
</evidence>
<proteinExistence type="predicted"/>
<dbReference type="RefSeq" id="XP_014564394.1">
    <property type="nucleotide sequence ID" value="XM_014708908.1"/>
</dbReference>
<gene>
    <name evidence="1" type="ORF">M896_010030</name>
</gene>
<name>A0A0B2UMR7_9MICR</name>
<dbReference type="HOGENOM" id="CLU_1454837_0_0_1"/>
<accession>A0A0B2UMR7</accession>
<dbReference type="OrthoDB" id="10022292at2759"/>
<evidence type="ECO:0000313" key="1">
    <source>
        <dbReference type="EMBL" id="KHN70352.1"/>
    </source>
</evidence>
<comment type="caution">
    <text evidence="1">The sequence shown here is derived from an EMBL/GenBank/DDBJ whole genome shotgun (WGS) entry which is preliminary data.</text>
</comment>
<protein>
    <submittedName>
        <fullName evidence="1">Uncharacterized protein</fullName>
    </submittedName>
</protein>
<dbReference type="AlphaFoldDB" id="A0A0B2UMR7"/>
<dbReference type="InParanoid" id="A0A0B2UMR7"/>
<reference evidence="1 2" key="1">
    <citation type="journal article" date="2014" name="MBio">
        <title>The Ordospora colligata genome; evolution of extreme reduction in microsporidia and host-to-parasite horizontal gene transfer.</title>
        <authorList>
            <person name="Pombert J.-F."/>
            <person name="Haag K.L."/>
            <person name="Beidas S."/>
            <person name="Ebert D."/>
            <person name="Keeling P.J."/>
        </authorList>
    </citation>
    <scope>NUCLEOTIDE SEQUENCE [LARGE SCALE GENOMIC DNA]</scope>
    <source>
        <strain evidence="1 2">OC4</strain>
    </source>
</reference>